<dbReference type="InterPro" id="IPR017972">
    <property type="entry name" value="Cyt_P450_CS"/>
</dbReference>
<dbReference type="PANTHER" id="PTHR24291:SF39">
    <property type="entry name" value="CYTOCHROME P450 4A11-RELATED"/>
    <property type="match status" value="1"/>
</dbReference>
<dbReference type="GO" id="GO:0008391">
    <property type="term" value="F:arachidonate monooxygenase activity"/>
    <property type="evidence" value="ECO:0007669"/>
    <property type="project" value="TreeGrafter"/>
</dbReference>
<evidence type="ECO:0000256" key="11">
    <source>
        <dbReference type="ARBA" id="ARBA00023033"/>
    </source>
</evidence>
<keyword evidence="10 13" id="KW-0408">Iron</keyword>
<dbReference type="GO" id="GO:0019369">
    <property type="term" value="P:arachidonate metabolic process"/>
    <property type="evidence" value="ECO:0007669"/>
    <property type="project" value="TreeGrafter"/>
</dbReference>
<keyword evidence="11 14" id="KW-0503">Monooxygenase</keyword>
<dbReference type="GO" id="GO:0046456">
    <property type="term" value="P:icosanoid biosynthetic process"/>
    <property type="evidence" value="ECO:0007669"/>
    <property type="project" value="TreeGrafter"/>
</dbReference>
<dbReference type="InterPro" id="IPR050196">
    <property type="entry name" value="Cytochrome_P450_Monoox"/>
</dbReference>
<name>A0A8C2V4D6_CHILA</name>
<evidence type="ECO:0000256" key="13">
    <source>
        <dbReference type="PIRSR" id="PIRSR602401-1"/>
    </source>
</evidence>
<dbReference type="Gene3D" id="1.10.630.10">
    <property type="entry name" value="Cytochrome P450"/>
    <property type="match status" value="1"/>
</dbReference>
<dbReference type="GO" id="GO:0016712">
    <property type="term" value="F:oxidoreductase activity, acting on paired donors, with incorporation or reduction of molecular oxygen, reduced flavin or flavoprotein as one donor, and incorporation of one atom of oxygen"/>
    <property type="evidence" value="ECO:0007669"/>
    <property type="project" value="UniProtKB-ARBA"/>
</dbReference>
<evidence type="ECO:0000256" key="6">
    <source>
        <dbReference type="ARBA" id="ARBA00022723"/>
    </source>
</evidence>
<dbReference type="RefSeq" id="XP_005398705.1">
    <property type="nucleotide sequence ID" value="XM_005398648.2"/>
</dbReference>
<dbReference type="GO" id="GO:0048252">
    <property type="term" value="P:lauric acid metabolic process"/>
    <property type="evidence" value="ECO:0007669"/>
    <property type="project" value="TreeGrafter"/>
</dbReference>
<dbReference type="AlphaFoldDB" id="A0A8C2V4D6"/>
<dbReference type="InterPro" id="IPR002401">
    <property type="entry name" value="Cyt_P450_E_grp-I"/>
</dbReference>
<proteinExistence type="inferred from homology"/>
<dbReference type="SUPFAM" id="SSF48264">
    <property type="entry name" value="Cytochrome P450"/>
    <property type="match status" value="1"/>
</dbReference>
<evidence type="ECO:0000256" key="4">
    <source>
        <dbReference type="ARBA" id="ARBA00010617"/>
    </source>
</evidence>
<keyword evidence="6 13" id="KW-0479">Metal-binding</keyword>
<keyword evidence="7" id="KW-0256">Endoplasmic reticulum</keyword>
<dbReference type="InterPro" id="IPR001128">
    <property type="entry name" value="Cyt_P450"/>
</dbReference>
<evidence type="ECO:0000256" key="3">
    <source>
        <dbReference type="ARBA" id="ARBA00004586"/>
    </source>
</evidence>
<evidence type="ECO:0000313" key="16">
    <source>
        <dbReference type="Proteomes" id="UP000694398"/>
    </source>
</evidence>
<comment type="similarity">
    <text evidence="4 14">Belongs to the cytochrome P450 family.</text>
</comment>
<feature type="binding site" description="axial binding residue" evidence="13">
    <location>
        <position position="482"/>
    </location>
    <ligand>
        <name>heme</name>
        <dbReference type="ChEBI" id="CHEBI:30413"/>
    </ligand>
    <ligandPart>
        <name>Fe</name>
        <dbReference type="ChEBI" id="CHEBI:18248"/>
    </ligandPart>
</feature>
<keyword evidence="8" id="KW-0492">Microsome</keyword>
<dbReference type="Proteomes" id="UP000694398">
    <property type="component" value="Unassembled WGS sequence"/>
</dbReference>
<organism evidence="15 16">
    <name type="scientific">Chinchilla lanigera</name>
    <name type="common">Long-tailed chinchilla</name>
    <name type="synonym">Chinchilla villidera</name>
    <dbReference type="NCBI Taxonomy" id="34839"/>
    <lineage>
        <taxon>Eukaryota</taxon>
        <taxon>Metazoa</taxon>
        <taxon>Chordata</taxon>
        <taxon>Craniata</taxon>
        <taxon>Vertebrata</taxon>
        <taxon>Euteleostomi</taxon>
        <taxon>Mammalia</taxon>
        <taxon>Eutheria</taxon>
        <taxon>Euarchontoglires</taxon>
        <taxon>Glires</taxon>
        <taxon>Rodentia</taxon>
        <taxon>Hystricomorpha</taxon>
        <taxon>Chinchillidae</taxon>
        <taxon>Chinchilla</taxon>
    </lineage>
</organism>
<evidence type="ECO:0000256" key="9">
    <source>
        <dbReference type="ARBA" id="ARBA00023002"/>
    </source>
</evidence>
<gene>
    <name evidence="15" type="primary">LOC102012075</name>
</gene>
<dbReference type="GO" id="GO:0020037">
    <property type="term" value="F:heme binding"/>
    <property type="evidence" value="ECO:0007669"/>
    <property type="project" value="InterPro"/>
</dbReference>
<comment type="subcellular location">
    <subcellularLocation>
        <location evidence="3">Endoplasmic reticulum membrane</location>
    </subcellularLocation>
    <subcellularLocation>
        <location evidence="2">Microsome membrane</location>
    </subcellularLocation>
</comment>
<evidence type="ECO:0000256" key="10">
    <source>
        <dbReference type="ARBA" id="ARBA00023004"/>
    </source>
</evidence>
<dbReference type="OMA" id="GLASCPH"/>
<evidence type="ECO:0000256" key="1">
    <source>
        <dbReference type="ARBA" id="ARBA00001971"/>
    </source>
</evidence>
<dbReference type="GO" id="GO:0005789">
    <property type="term" value="C:endoplasmic reticulum membrane"/>
    <property type="evidence" value="ECO:0007669"/>
    <property type="project" value="UniProtKB-SubCell"/>
</dbReference>
<dbReference type="Ensembl" id="ENSCLAT00000008119.1">
    <property type="protein sequence ID" value="ENSCLAP00000007999.1"/>
    <property type="gene ID" value="ENSCLAG00000005609.1"/>
</dbReference>
<dbReference type="InterPro" id="IPR036396">
    <property type="entry name" value="Cyt_P450_sf"/>
</dbReference>
<dbReference type="GeneTree" id="ENSGT00940000163570"/>
<evidence type="ECO:0000256" key="2">
    <source>
        <dbReference type="ARBA" id="ARBA00004524"/>
    </source>
</evidence>
<dbReference type="GO" id="GO:0043651">
    <property type="term" value="P:linoleic acid metabolic process"/>
    <property type="evidence" value="ECO:0007669"/>
    <property type="project" value="TreeGrafter"/>
</dbReference>
<dbReference type="PANTHER" id="PTHR24291">
    <property type="entry name" value="CYTOCHROME P450 FAMILY 4"/>
    <property type="match status" value="1"/>
</dbReference>
<dbReference type="PRINTS" id="PR00385">
    <property type="entry name" value="P450"/>
</dbReference>
<evidence type="ECO:0000256" key="7">
    <source>
        <dbReference type="ARBA" id="ARBA00022824"/>
    </source>
</evidence>
<dbReference type="GeneID" id="102012075"/>
<dbReference type="OrthoDB" id="1470350at2759"/>
<sequence>MLLRFRQGRLEHSVAVRENQCSRSHCTMSDSALSLFRFPGSVSGLLHVASLLGLLLLLFKAAQFYLHRQWLLRALQQFPCPPSHWLFGHKVQPDQDLQQLLKWVEEFPSAFPRWFWGSKAHLVIYDPDYMKVILGRSDPKANSSYRLLAPWIGYGLLLLNGQTWFQHRRMLTPAFHYDILKPYVEITADCVRVMLDKWEKLINQDSPLEIFQHISLMTLDSIMKCAFSYQGSVQLDGNSHSYIQAIGDLNNLFFARVRNAFHQNDIIYSLSSNGRRSKHASQLAHEHTDQVIKQRKAQLQNEEELDKVRKKRHLDFLDILLFSKTENGSSLSDEDLRAEVDTFMFEGHDTTASGIAWTFYALAMHPKHQQRCREEVQSLLGKGASVTWEHLDQMPYTTMCIKEALRIYPPVPVVIRELTKPVTFPDGKSLPKGIPITLSFYALHHNAKVWPNPEVFDPSRFAPDSARHSHSFLPFSGGSRNCIGKQFAMNELKLAVALTLLRFELRPDPTRVPFPIPRLVLKSKNGIHLHLRKLH</sequence>
<keyword evidence="16" id="KW-1185">Reference proteome</keyword>
<protein>
    <submittedName>
        <fullName evidence="15">Cytochrome P450 4A6-like</fullName>
    </submittedName>
</protein>
<reference evidence="15" key="1">
    <citation type="submission" date="2025-08" db="UniProtKB">
        <authorList>
            <consortium name="Ensembl"/>
        </authorList>
    </citation>
    <scope>IDENTIFICATION</scope>
</reference>
<dbReference type="PROSITE" id="PS00086">
    <property type="entry name" value="CYTOCHROME_P450"/>
    <property type="match status" value="1"/>
</dbReference>
<dbReference type="FunFam" id="1.10.630.10:FF:000005">
    <property type="entry name" value="cytochrome P450 4F22 isoform X2"/>
    <property type="match status" value="1"/>
</dbReference>
<dbReference type="RefSeq" id="XP_013377169.1">
    <property type="nucleotide sequence ID" value="XM_013521715.1"/>
</dbReference>
<dbReference type="GO" id="GO:0001822">
    <property type="term" value="P:kidney development"/>
    <property type="evidence" value="ECO:0007669"/>
    <property type="project" value="TreeGrafter"/>
</dbReference>
<comment type="cofactor">
    <cofactor evidence="1 13">
        <name>heme</name>
        <dbReference type="ChEBI" id="CHEBI:30413"/>
    </cofactor>
</comment>
<dbReference type="GO" id="GO:0005506">
    <property type="term" value="F:iron ion binding"/>
    <property type="evidence" value="ECO:0007669"/>
    <property type="project" value="InterPro"/>
</dbReference>
<evidence type="ECO:0000256" key="12">
    <source>
        <dbReference type="ARBA" id="ARBA00023136"/>
    </source>
</evidence>
<dbReference type="Pfam" id="PF00067">
    <property type="entry name" value="p450"/>
    <property type="match status" value="1"/>
</dbReference>
<reference evidence="15" key="2">
    <citation type="submission" date="2025-09" db="UniProtKB">
        <authorList>
            <consortium name="Ensembl"/>
        </authorList>
    </citation>
    <scope>IDENTIFICATION</scope>
</reference>
<keyword evidence="12" id="KW-0472">Membrane</keyword>
<evidence type="ECO:0000313" key="15">
    <source>
        <dbReference type="Ensembl" id="ENSCLAP00000007999.1"/>
    </source>
</evidence>
<accession>A0A8C2V4D6</accession>
<keyword evidence="9 14" id="KW-0560">Oxidoreductase</keyword>
<evidence type="ECO:0000256" key="14">
    <source>
        <dbReference type="RuleBase" id="RU000461"/>
    </source>
</evidence>
<keyword evidence="5 13" id="KW-0349">Heme</keyword>
<dbReference type="GO" id="GO:0018685">
    <property type="term" value="F:alkane 1-monooxygenase activity"/>
    <property type="evidence" value="ECO:0007669"/>
    <property type="project" value="TreeGrafter"/>
</dbReference>
<dbReference type="CDD" id="cd20678">
    <property type="entry name" value="CYP4B-like"/>
    <property type="match status" value="1"/>
</dbReference>
<evidence type="ECO:0000256" key="8">
    <source>
        <dbReference type="ARBA" id="ARBA00022848"/>
    </source>
</evidence>
<evidence type="ECO:0000256" key="5">
    <source>
        <dbReference type="ARBA" id="ARBA00022617"/>
    </source>
</evidence>
<dbReference type="PRINTS" id="PR00463">
    <property type="entry name" value="EP450I"/>
</dbReference>